<gene>
    <name evidence="1" type="ORF">FPL14_00030</name>
</gene>
<dbReference type="EMBL" id="CP041969">
    <property type="protein sequence ID" value="QMV39771.1"/>
    <property type="molecule type" value="Genomic_DNA"/>
</dbReference>
<dbReference type="Proteomes" id="UP000515679">
    <property type="component" value="Chromosome"/>
</dbReference>
<protein>
    <recommendedName>
        <fullName evidence="3">N-acetyltransferase domain-containing protein</fullName>
    </recommendedName>
</protein>
<dbReference type="AlphaFoldDB" id="A0A7G5BS37"/>
<keyword evidence="2" id="KW-1185">Reference proteome</keyword>
<dbReference type="RefSeq" id="WP_182301105.1">
    <property type="nucleotide sequence ID" value="NZ_CP041969.1"/>
</dbReference>
<evidence type="ECO:0000313" key="1">
    <source>
        <dbReference type="EMBL" id="QMV39771.1"/>
    </source>
</evidence>
<evidence type="ECO:0008006" key="3">
    <source>
        <dbReference type="Google" id="ProtNLM"/>
    </source>
</evidence>
<name>A0A7G5BS37_9BACL</name>
<reference evidence="1 2" key="1">
    <citation type="submission" date="2019-07" db="EMBL/GenBank/DDBJ databases">
        <authorList>
            <person name="Kim J.K."/>
            <person name="Cheong H.-M."/>
            <person name="Choi Y."/>
            <person name="Hwang K.J."/>
            <person name="Lee S."/>
            <person name="Choi C."/>
        </authorList>
    </citation>
    <scope>NUCLEOTIDE SEQUENCE [LARGE SCALE GENOMIC DNA]</scope>
    <source>
        <strain evidence="1 2">KS 22</strain>
    </source>
</reference>
<evidence type="ECO:0000313" key="2">
    <source>
        <dbReference type="Proteomes" id="UP000515679"/>
    </source>
</evidence>
<organism evidence="1 2">
    <name type="scientific">Cohnella cholangitidis</name>
    <dbReference type="NCBI Taxonomy" id="2598458"/>
    <lineage>
        <taxon>Bacteria</taxon>
        <taxon>Bacillati</taxon>
        <taxon>Bacillota</taxon>
        <taxon>Bacilli</taxon>
        <taxon>Bacillales</taxon>
        <taxon>Paenibacillaceae</taxon>
        <taxon>Cohnella</taxon>
    </lineage>
</organism>
<proteinExistence type="predicted"/>
<dbReference type="KEGG" id="cchl:FPL14_00030"/>
<accession>A0A7G5BS37</accession>
<sequence>MDHEAYMKFVLENHEGLNLPYPFAVKLSFAGSPLVLGKAMLVISEEAYELVGAAGFVFGTGTHDHEDRDVCQAEVAFLLPEYRGTTLFIRGLLALIDLAAEENPDVEWFQFWAPNDRPELTKLFSKFAALPGACLQTVNEVTLYRIPFAQLAAYARSLSSIREVEANCK</sequence>